<feature type="compositionally biased region" description="Polar residues" evidence="1">
    <location>
        <begin position="23"/>
        <end position="35"/>
    </location>
</feature>
<dbReference type="EMBL" id="PQIB02000003">
    <property type="protein sequence ID" value="RLN28740.1"/>
    <property type="molecule type" value="Genomic_DNA"/>
</dbReference>
<evidence type="ECO:0000256" key="1">
    <source>
        <dbReference type="SAM" id="MobiDB-lite"/>
    </source>
</evidence>
<reference evidence="3" key="1">
    <citation type="journal article" date="2019" name="Nat. Commun.">
        <title>The genome of broomcorn millet.</title>
        <authorList>
            <person name="Zou C."/>
            <person name="Miki D."/>
            <person name="Li D."/>
            <person name="Tang Q."/>
            <person name="Xiao L."/>
            <person name="Rajput S."/>
            <person name="Deng P."/>
            <person name="Jia W."/>
            <person name="Huang R."/>
            <person name="Zhang M."/>
            <person name="Sun Y."/>
            <person name="Hu J."/>
            <person name="Fu X."/>
            <person name="Schnable P.S."/>
            <person name="Li F."/>
            <person name="Zhang H."/>
            <person name="Feng B."/>
            <person name="Zhu X."/>
            <person name="Liu R."/>
            <person name="Schnable J.C."/>
            <person name="Zhu J.-K."/>
            <person name="Zhang H."/>
        </authorList>
    </citation>
    <scope>NUCLEOTIDE SEQUENCE [LARGE SCALE GENOMIC DNA]</scope>
</reference>
<sequence length="300" mass="34213">MSQTRSFITSSAQHQEHAHSGAPSGQTVACSTSQCRKPRTQTKWPTDVVKVEGIDSEGFLTNDNGLKRWRRIYGLIARQRVGINVNFEDVDELARQGLFETMKGYLEFPEGTSEAQMNHVRGAAWKSIAKLHIHFKSKLVRNFVNEGKEPFDVHKHLDRRDWEMFVETTTSKQILEKREVAQRGRGNGGGRVRETLETVSWMLSAIFKGQGCPNTITREITWSSDGTKRLADRVIELKDHESGVREHDILSTTIDTPEHKGRVHGVSSLKGWKEAFGKENECLWKKKKRSSMDPDQLNKR</sequence>
<dbReference type="Proteomes" id="UP000275267">
    <property type="component" value="Unassembled WGS sequence"/>
</dbReference>
<evidence type="ECO:0000313" key="3">
    <source>
        <dbReference type="Proteomes" id="UP000275267"/>
    </source>
</evidence>
<keyword evidence="3" id="KW-1185">Reference proteome</keyword>
<protein>
    <submittedName>
        <fullName evidence="2">Uncharacterized protein</fullName>
    </submittedName>
</protein>
<feature type="region of interest" description="Disordered" evidence="1">
    <location>
        <begin position="1"/>
        <end position="41"/>
    </location>
</feature>
<dbReference type="PANTHER" id="PTHR33018:SF37">
    <property type="entry name" value="TRANSPOSASE TNP1_EN_SPM-LIKE DOMAIN-CONTAINING PROTEIN"/>
    <property type="match status" value="1"/>
</dbReference>
<dbReference type="AlphaFoldDB" id="A0A3L6SWH0"/>
<organism evidence="2 3">
    <name type="scientific">Panicum miliaceum</name>
    <name type="common">Proso millet</name>
    <name type="synonym">Broomcorn millet</name>
    <dbReference type="NCBI Taxonomy" id="4540"/>
    <lineage>
        <taxon>Eukaryota</taxon>
        <taxon>Viridiplantae</taxon>
        <taxon>Streptophyta</taxon>
        <taxon>Embryophyta</taxon>
        <taxon>Tracheophyta</taxon>
        <taxon>Spermatophyta</taxon>
        <taxon>Magnoliopsida</taxon>
        <taxon>Liliopsida</taxon>
        <taxon>Poales</taxon>
        <taxon>Poaceae</taxon>
        <taxon>PACMAD clade</taxon>
        <taxon>Panicoideae</taxon>
        <taxon>Panicodae</taxon>
        <taxon>Paniceae</taxon>
        <taxon>Panicinae</taxon>
        <taxon>Panicum</taxon>
        <taxon>Panicum sect. Panicum</taxon>
    </lineage>
</organism>
<gene>
    <name evidence="2" type="ORF">C2845_PM05G17910</name>
</gene>
<comment type="caution">
    <text evidence="2">The sequence shown here is derived from an EMBL/GenBank/DDBJ whole genome shotgun (WGS) entry which is preliminary data.</text>
</comment>
<accession>A0A3L6SWH0</accession>
<evidence type="ECO:0000313" key="2">
    <source>
        <dbReference type="EMBL" id="RLN28740.1"/>
    </source>
</evidence>
<dbReference type="PANTHER" id="PTHR33018">
    <property type="entry name" value="OS10G0338966 PROTEIN-RELATED"/>
    <property type="match status" value="1"/>
</dbReference>
<feature type="compositionally biased region" description="Polar residues" evidence="1">
    <location>
        <begin position="1"/>
        <end position="13"/>
    </location>
</feature>
<name>A0A3L6SWH0_PANMI</name>
<dbReference type="OrthoDB" id="1911146at2759"/>
<proteinExistence type="predicted"/>